<dbReference type="Proteomes" id="UP000824140">
    <property type="component" value="Unassembled WGS sequence"/>
</dbReference>
<comment type="similarity">
    <text evidence="1 7">Belongs to the Lgt family.</text>
</comment>
<evidence type="ECO:0000256" key="7">
    <source>
        <dbReference type="HAMAP-Rule" id="MF_01147"/>
    </source>
</evidence>
<evidence type="ECO:0000256" key="5">
    <source>
        <dbReference type="ARBA" id="ARBA00022989"/>
    </source>
</evidence>
<reference evidence="8" key="2">
    <citation type="journal article" date="2021" name="PeerJ">
        <title>Extensive microbial diversity within the chicken gut microbiome revealed by metagenomics and culture.</title>
        <authorList>
            <person name="Gilroy R."/>
            <person name="Ravi A."/>
            <person name="Getino M."/>
            <person name="Pursley I."/>
            <person name="Horton D.L."/>
            <person name="Alikhan N.F."/>
            <person name="Baker D."/>
            <person name="Gharbi K."/>
            <person name="Hall N."/>
            <person name="Watson M."/>
            <person name="Adriaenssens E.M."/>
            <person name="Foster-Nyarko E."/>
            <person name="Jarju S."/>
            <person name="Secka A."/>
            <person name="Antonio M."/>
            <person name="Oren A."/>
            <person name="Chaudhuri R.R."/>
            <person name="La Ragione R."/>
            <person name="Hildebrand F."/>
            <person name="Pallen M.J."/>
        </authorList>
    </citation>
    <scope>NUCLEOTIDE SEQUENCE</scope>
    <source>
        <strain evidence="8">13766</strain>
    </source>
</reference>
<dbReference type="GO" id="GO:0005886">
    <property type="term" value="C:plasma membrane"/>
    <property type="evidence" value="ECO:0007669"/>
    <property type="project" value="UniProtKB-SubCell"/>
</dbReference>
<name>A0A9D1G0V7_9FIRM</name>
<protein>
    <recommendedName>
        <fullName evidence="7">Phosphatidylglycerol--prolipoprotein diacylglyceryl transferase</fullName>
        <ecNumber evidence="7">2.5.1.145</ecNumber>
    </recommendedName>
</protein>
<keyword evidence="5 7" id="KW-1133">Transmembrane helix</keyword>
<evidence type="ECO:0000256" key="4">
    <source>
        <dbReference type="ARBA" id="ARBA00022692"/>
    </source>
</evidence>
<dbReference type="EMBL" id="DVJN01000171">
    <property type="protein sequence ID" value="HIS93049.1"/>
    <property type="molecule type" value="Genomic_DNA"/>
</dbReference>
<evidence type="ECO:0000313" key="9">
    <source>
        <dbReference type="Proteomes" id="UP000824140"/>
    </source>
</evidence>
<feature type="transmembrane region" description="Helical" evidence="7">
    <location>
        <begin position="15"/>
        <end position="32"/>
    </location>
</feature>
<dbReference type="Pfam" id="PF01790">
    <property type="entry name" value="LGT"/>
    <property type="match status" value="1"/>
</dbReference>
<dbReference type="EC" id="2.5.1.145" evidence="7"/>
<sequence length="255" mass="28693">MDPVAFRIFGLEVKWYGVLIVLGVALGMLLCARREQRFSLPKDTTVNLILIALPLALVCARAYYVIFSWDYYSAHPDRILSVRDGGLAIYGGLLGGMLGAFLYARHAKIPFMQLADLAAPALALGQCIGRWGNFVNQEAYGNPVTDPAWQFFPVAVYIEREGGYFQATFFYESAWCLLIVLFLLLAEKRGWFRKRGDEFLAYALLYALERAVVEGLRSDSLYWGGIRVSQLLSLLIALAVAAYFAIRWLHSRKKA</sequence>
<feature type="transmembrane region" description="Helical" evidence="7">
    <location>
        <begin position="87"/>
        <end position="104"/>
    </location>
</feature>
<dbReference type="GO" id="GO:0042158">
    <property type="term" value="P:lipoprotein biosynthetic process"/>
    <property type="evidence" value="ECO:0007669"/>
    <property type="project" value="UniProtKB-UniRule"/>
</dbReference>
<organism evidence="8 9">
    <name type="scientific">Candidatus Alectryocaccomicrobium excrementavium</name>
    <dbReference type="NCBI Taxonomy" id="2840668"/>
    <lineage>
        <taxon>Bacteria</taxon>
        <taxon>Bacillati</taxon>
        <taxon>Bacillota</taxon>
        <taxon>Clostridia</taxon>
        <taxon>Candidatus Alectryocaccomicrobium</taxon>
    </lineage>
</organism>
<dbReference type="AlphaFoldDB" id="A0A9D1G0V7"/>
<keyword evidence="4 7" id="KW-0812">Transmembrane</keyword>
<evidence type="ECO:0000256" key="6">
    <source>
        <dbReference type="ARBA" id="ARBA00023136"/>
    </source>
</evidence>
<keyword evidence="3 7" id="KW-0808">Transferase</keyword>
<dbReference type="PANTHER" id="PTHR30589">
    <property type="entry name" value="PROLIPOPROTEIN DIACYLGLYCERYL TRANSFERASE"/>
    <property type="match status" value="1"/>
</dbReference>
<dbReference type="GO" id="GO:0008961">
    <property type="term" value="F:phosphatidylglycerol-prolipoprotein diacylglyceryl transferase activity"/>
    <property type="evidence" value="ECO:0007669"/>
    <property type="project" value="UniProtKB-UniRule"/>
</dbReference>
<dbReference type="PROSITE" id="PS01311">
    <property type="entry name" value="LGT"/>
    <property type="match status" value="1"/>
</dbReference>
<feature type="binding site" evidence="7">
    <location>
        <position position="130"/>
    </location>
    <ligand>
        <name>a 1,2-diacyl-sn-glycero-3-phospho-(1'-sn-glycerol)</name>
        <dbReference type="ChEBI" id="CHEBI:64716"/>
    </ligand>
</feature>
<feature type="transmembrane region" description="Helical" evidence="7">
    <location>
        <begin position="44"/>
        <end position="67"/>
    </location>
</feature>
<keyword evidence="2 7" id="KW-1003">Cell membrane</keyword>
<dbReference type="HAMAP" id="MF_01147">
    <property type="entry name" value="Lgt"/>
    <property type="match status" value="1"/>
</dbReference>
<dbReference type="InterPro" id="IPR001640">
    <property type="entry name" value="Lgt"/>
</dbReference>
<keyword evidence="6 7" id="KW-0472">Membrane</keyword>
<proteinExistence type="inferred from homology"/>
<comment type="catalytic activity">
    <reaction evidence="7">
        <text>L-cysteinyl-[prolipoprotein] + a 1,2-diacyl-sn-glycero-3-phospho-(1'-sn-glycerol) = an S-1,2-diacyl-sn-glyceryl-L-cysteinyl-[prolipoprotein] + sn-glycerol 1-phosphate + H(+)</text>
        <dbReference type="Rhea" id="RHEA:56712"/>
        <dbReference type="Rhea" id="RHEA-COMP:14679"/>
        <dbReference type="Rhea" id="RHEA-COMP:14680"/>
        <dbReference type="ChEBI" id="CHEBI:15378"/>
        <dbReference type="ChEBI" id="CHEBI:29950"/>
        <dbReference type="ChEBI" id="CHEBI:57685"/>
        <dbReference type="ChEBI" id="CHEBI:64716"/>
        <dbReference type="ChEBI" id="CHEBI:140658"/>
        <dbReference type="EC" id="2.5.1.145"/>
    </reaction>
</comment>
<feature type="transmembrane region" description="Helical" evidence="7">
    <location>
        <begin position="231"/>
        <end position="249"/>
    </location>
</feature>
<dbReference type="NCBIfam" id="TIGR00544">
    <property type="entry name" value="lgt"/>
    <property type="match status" value="1"/>
</dbReference>
<reference evidence="8" key="1">
    <citation type="submission" date="2020-10" db="EMBL/GenBank/DDBJ databases">
        <authorList>
            <person name="Gilroy R."/>
        </authorList>
    </citation>
    <scope>NUCLEOTIDE SEQUENCE</scope>
    <source>
        <strain evidence="8">13766</strain>
    </source>
</reference>
<comment type="function">
    <text evidence="7">Catalyzes the transfer of the diacylglyceryl group from phosphatidylglycerol to the sulfhydryl group of the N-terminal cysteine of a prolipoprotein, the first step in the formation of mature lipoproteins.</text>
</comment>
<dbReference type="PANTHER" id="PTHR30589:SF0">
    <property type="entry name" value="PHOSPHATIDYLGLYCEROL--PROLIPOPROTEIN DIACYLGLYCERYL TRANSFERASE"/>
    <property type="match status" value="1"/>
</dbReference>
<feature type="transmembrane region" description="Helical" evidence="7">
    <location>
        <begin position="169"/>
        <end position="186"/>
    </location>
</feature>
<comment type="subcellular location">
    <subcellularLocation>
        <location evidence="7">Cell membrane</location>
        <topology evidence="7">Multi-pass membrane protein</topology>
    </subcellularLocation>
</comment>
<comment type="caution">
    <text evidence="8">The sequence shown here is derived from an EMBL/GenBank/DDBJ whole genome shotgun (WGS) entry which is preliminary data.</text>
</comment>
<comment type="pathway">
    <text evidence="7">Protein modification; lipoprotein biosynthesis (diacylglyceryl transfer).</text>
</comment>
<evidence type="ECO:0000256" key="1">
    <source>
        <dbReference type="ARBA" id="ARBA00007150"/>
    </source>
</evidence>
<accession>A0A9D1G0V7</accession>
<evidence type="ECO:0000256" key="2">
    <source>
        <dbReference type="ARBA" id="ARBA00022475"/>
    </source>
</evidence>
<evidence type="ECO:0000313" key="8">
    <source>
        <dbReference type="EMBL" id="HIS93049.1"/>
    </source>
</evidence>
<gene>
    <name evidence="7 8" type="primary">lgt</name>
    <name evidence="8" type="ORF">IAA84_08565</name>
</gene>
<evidence type="ECO:0000256" key="3">
    <source>
        <dbReference type="ARBA" id="ARBA00022679"/>
    </source>
</evidence>